<evidence type="ECO:0000313" key="2">
    <source>
        <dbReference type="EMBL" id="RQK80613.1"/>
    </source>
</evidence>
<gene>
    <name evidence="2" type="ORF">COH52_02340</name>
</gene>
<reference evidence="2 3" key="1">
    <citation type="submission" date="2017-09" db="EMBL/GenBank/DDBJ databases">
        <title>Phenotypic and genotypic characterization of Colombian isolates of Neisseria meningitidis recovered from invasive disease.</title>
        <authorList>
            <person name="Duarte C."/>
            <person name="Gabastou J.M."/>
            <person name="Moreno J."/>
        </authorList>
    </citation>
    <scope>NUCLEOTIDE SEQUENCE [LARGE SCALE GENOMIC DNA]</scope>
    <source>
        <strain evidence="2 3">INS-Nm1012</strain>
    </source>
</reference>
<evidence type="ECO:0000313" key="3">
    <source>
        <dbReference type="Proteomes" id="UP000283666"/>
    </source>
</evidence>
<dbReference type="Proteomes" id="UP000283666">
    <property type="component" value="Unassembled WGS sequence"/>
</dbReference>
<organism evidence="2 3">
    <name type="scientific">Neisseria meningitidis</name>
    <dbReference type="NCBI Taxonomy" id="487"/>
    <lineage>
        <taxon>Bacteria</taxon>
        <taxon>Pseudomonadati</taxon>
        <taxon>Pseudomonadota</taxon>
        <taxon>Betaproteobacteria</taxon>
        <taxon>Neisseriales</taxon>
        <taxon>Neisseriaceae</taxon>
        <taxon>Neisseria</taxon>
    </lineage>
</organism>
<keyword evidence="1" id="KW-0472">Membrane</keyword>
<keyword evidence="1" id="KW-1133">Transmembrane helix</keyword>
<proteinExistence type="predicted"/>
<dbReference type="AlphaFoldDB" id="A0A425B4R5"/>
<evidence type="ECO:0000256" key="1">
    <source>
        <dbReference type="SAM" id="Phobius"/>
    </source>
</evidence>
<name>A0A425B4R5_NEIME</name>
<dbReference type="EMBL" id="NWZY01000004">
    <property type="protein sequence ID" value="RQK80613.1"/>
    <property type="molecule type" value="Genomic_DNA"/>
</dbReference>
<sequence length="48" mass="5277">MKSRLLVCCFPICLDFTSFLLMCVCLGVAAATPFFWLLCEVKSVTANA</sequence>
<protein>
    <submittedName>
        <fullName evidence="2">Uncharacterized protein</fullName>
    </submittedName>
</protein>
<keyword evidence="1" id="KW-0812">Transmembrane</keyword>
<feature type="transmembrane region" description="Helical" evidence="1">
    <location>
        <begin position="12"/>
        <end position="38"/>
    </location>
</feature>
<comment type="caution">
    <text evidence="2">The sequence shown here is derived from an EMBL/GenBank/DDBJ whole genome shotgun (WGS) entry which is preliminary data.</text>
</comment>
<accession>A0A425B4R5</accession>